<gene>
    <name evidence="1" type="ORF">LCGC14_2656880</name>
</gene>
<protein>
    <recommendedName>
        <fullName evidence="2">HNH domain-containing protein</fullName>
    </recommendedName>
</protein>
<proteinExistence type="predicted"/>
<dbReference type="AlphaFoldDB" id="A0A0F8ZT95"/>
<accession>A0A0F8ZT95</accession>
<evidence type="ECO:0008006" key="2">
    <source>
        <dbReference type="Google" id="ProtNLM"/>
    </source>
</evidence>
<feature type="non-terminal residue" evidence="1">
    <location>
        <position position="1"/>
    </location>
</feature>
<reference evidence="1" key="1">
    <citation type="journal article" date="2015" name="Nature">
        <title>Complex archaea that bridge the gap between prokaryotes and eukaryotes.</title>
        <authorList>
            <person name="Spang A."/>
            <person name="Saw J.H."/>
            <person name="Jorgensen S.L."/>
            <person name="Zaremba-Niedzwiedzka K."/>
            <person name="Martijn J."/>
            <person name="Lind A.E."/>
            <person name="van Eijk R."/>
            <person name="Schleper C."/>
            <person name="Guy L."/>
            <person name="Ettema T.J."/>
        </authorList>
    </citation>
    <scope>NUCLEOTIDE SEQUENCE</scope>
</reference>
<evidence type="ECO:0000313" key="1">
    <source>
        <dbReference type="EMBL" id="KKK97028.1"/>
    </source>
</evidence>
<name>A0A0F8ZT95_9ZZZZ</name>
<comment type="caution">
    <text evidence="1">The sequence shown here is derived from an EMBL/GenBank/DDBJ whole genome shotgun (WGS) entry which is preliminary data.</text>
</comment>
<organism evidence="1">
    <name type="scientific">marine sediment metagenome</name>
    <dbReference type="NCBI Taxonomy" id="412755"/>
    <lineage>
        <taxon>unclassified sequences</taxon>
        <taxon>metagenomes</taxon>
        <taxon>ecological metagenomes</taxon>
    </lineage>
</organism>
<dbReference type="EMBL" id="LAZR01046229">
    <property type="protein sequence ID" value="KKK97028.1"/>
    <property type="molecule type" value="Genomic_DNA"/>
</dbReference>
<sequence length="45" mass="5005">LVKNHKDGNHNNNDPSNIEYICDDCHAKFHQYAKGENSGVHIGGN</sequence>